<dbReference type="InterPro" id="IPR005490">
    <property type="entry name" value="LD_TPept_cat_dom"/>
</dbReference>
<evidence type="ECO:0000256" key="5">
    <source>
        <dbReference type="ARBA" id="ARBA00023316"/>
    </source>
</evidence>
<dbReference type="EMBL" id="DWWI01000127">
    <property type="protein sequence ID" value="HJC43214.1"/>
    <property type="molecule type" value="Genomic_DNA"/>
</dbReference>
<dbReference type="InterPro" id="IPR022029">
    <property type="entry name" value="YoaR-like_PG-bd"/>
</dbReference>
<gene>
    <name evidence="10" type="ORF">H9756_05970</name>
</gene>
<evidence type="ECO:0000256" key="4">
    <source>
        <dbReference type="ARBA" id="ARBA00022984"/>
    </source>
</evidence>
<comment type="pathway">
    <text evidence="1 6">Cell wall biogenesis; peptidoglycan biosynthesis.</text>
</comment>
<keyword evidence="8" id="KW-0472">Membrane</keyword>
<reference evidence="10" key="2">
    <citation type="submission" date="2021-04" db="EMBL/GenBank/DDBJ databases">
        <authorList>
            <person name="Gilroy R."/>
        </authorList>
    </citation>
    <scope>NUCLEOTIDE SEQUENCE</scope>
    <source>
        <strain evidence="10">CHK165-2605</strain>
    </source>
</reference>
<protein>
    <submittedName>
        <fullName evidence="10">Peptidoglycan binding domain-containing protein</fullName>
    </submittedName>
</protein>
<reference evidence="10" key="1">
    <citation type="journal article" date="2021" name="PeerJ">
        <title>Extensive microbial diversity within the chicken gut microbiome revealed by metagenomics and culture.</title>
        <authorList>
            <person name="Gilroy R."/>
            <person name="Ravi A."/>
            <person name="Getino M."/>
            <person name="Pursley I."/>
            <person name="Horton D.L."/>
            <person name="Alikhan N.F."/>
            <person name="Baker D."/>
            <person name="Gharbi K."/>
            <person name="Hall N."/>
            <person name="Watson M."/>
            <person name="Adriaenssens E.M."/>
            <person name="Foster-Nyarko E."/>
            <person name="Jarju S."/>
            <person name="Secka A."/>
            <person name="Antonio M."/>
            <person name="Oren A."/>
            <person name="Chaudhuri R.R."/>
            <person name="La Ragione R."/>
            <person name="Hildebrand F."/>
            <person name="Pallen M.J."/>
        </authorList>
    </citation>
    <scope>NUCLEOTIDE SEQUENCE</scope>
    <source>
        <strain evidence="10">CHK165-2605</strain>
    </source>
</reference>
<dbReference type="Gene3D" id="3.10.20.800">
    <property type="match status" value="1"/>
</dbReference>
<proteinExistence type="predicted"/>
<evidence type="ECO:0000313" key="11">
    <source>
        <dbReference type="Proteomes" id="UP000823895"/>
    </source>
</evidence>
<evidence type="ECO:0000259" key="9">
    <source>
        <dbReference type="PROSITE" id="PS52029"/>
    </source>
</evidence>
<dbReference type="GO" id="GO:0016740">
    <property type="term" value="F:transferase activity"/>
    <property type="evidence" value="ECO:0007669"/>
    <property type="project" value="UniProtKB-KW"/>
</dbReference>
<dbReference type="GO" id="GO:0071555">
    <property type="term" value="P:cell wall organization"/>
    <property type="evidence" value="ECO:0007669"/>
    <property type="project" value="UniProtKB-UniRule"/>
</dbReference>
<evidence type="ECO:0000256" key="1">
    <source>
        <dbReference type="ARBA" id="ARBA00004752"/>
    </source>
</evidence>
<evidence type="ECO:0000256" key="6">
    <source>
        <dbReference type="PROSITE-ProRule" id="PRU01373"/>
    </source>
</evidence>
<dbReference type="SUPFAM" id="SSF143985">
    <property type="entry name" value="L,D-transpeptidase pre-catalytic domain-like"/>
    <property type="match status" value="1"/>
</dbReference>
<dbReference type="Pfam" id="PF12229">
    <property type="entry name" value="PG_binding_4"/>
    <property type="match status" value="2"/>
</dbReference>
<feature type="compositionally biased region" description="Basic and acidic residues" evidence="7">
    <location>
        <begin position="1"/>
        <end position="22"/>
    </location>
</feature>
<keyword evidence="8" id="KW-1133">Transmembrane helix</keyword>
<sequence length="567" mass="63312">MDRNKKLKSELHQEDIDIKDDSTYEEVPEEELADDFDENITDEKAIAEETTDEGIPSEDITDENTADETDGPKKNEENAEEPSVKPVRRRRKKRRKAGKKRVKKTMSKKPWIIAGSIIGALAVIYLGVSVFFMSHFLVNTTVNGKDFSGKTVADVEEYLKAQVADYELTVVEQNNTSDVITGSEISLAYKDNSQVKDALDAQNQLLWITSLFSKSNADVSIEVEYDEAALDERIQNLQAVTAEQTDPVAAHPEYDGNSFVVKKEQYGTKVDMDVLKAKVEQYISEFNPTLDMMDEECYVMPAYTSDSPEVQAACDEMNSYLKASITYPMDEKVVVDKELISGWVTYDDKMNVTFDEDAVRDWMREFGSKYDTVGKTRSITTPTGKSAEVSGGTYGWSVDEDKETENLINSIKNGEVAEREPAYNQKAASHSAQDWGSTYIEVDIAAQHMWYIVDGSVAMESDVVTGLPADGRDTPTGVYSILYTERDSTLKGETDPATGKPSYETPVAFWMPFTWQGHGFHDATWQSSFGGDRYLTNGSHGCVNMPYDKAEQLFGMISAGTPVVIHN</sequence>
<dbReference type="GO" id="GO:0008360">
    <property type="term" value="P:regulation of cell shape"/>
    <property type="evidence" value="ECO:0007669"/>
    <property type="project" value="UniProtKB-UniRule"/>
</dbReference>
<dbReference type="PROSITE" id="PS52029">
    <property type="entry name" value="LD_TPASE"/>
    <property type="match status" value="1"/>
</dbReference>
<feature type="transmembrane region" description="Helical" evidence="8">
    <location>
        <begin position="111"/>
        <end position="138"/>
    </location>
</feature>
<keyword evidence="8" id="KW-0812">Transmembrane</keyword>
<dbReference type="Gene3D" id="2.40.440.10">
    <property type="entry name" value="L,D-transpeptidase catalytic domain-like"/>
    <property type="match status" value="1"/>
</dbReference>
<dbReference type="GO" id="GO:0018104">
    <property type="term" value="P:peptidoglycan-protein cross-linking"/>
    <property type="evidence" value="ECO:0007669"/>
    <property type="project" value="TreeGrafter"/>
</dbReference>
<feature type="compositionally biased region" description="Basic residues" evidence="7">
    <location>
        <begin position="86"/>
        <end position="103"/>
    </location>
</feature>
<dbReference type="InterPro" id="IPR038054">
    <property type="entry name" value="LD_TPept-like_central_sf"/>
</dbReference>
<feature type="compositionally biased region" description="Acidic residues" evidence="7">
    <location>
        <begin position="23"/>
        <end position="40"/>
    </location>
</feature>
<keyword evidence="4 6" id="KW-0573">Peptidoglycan synthesis</keyword>
<dbReference type="InterPro" id="IPR050979">
    <property type="entry name" value="LD-transpeptidase"/>
</dbReference>
<dbReference type="AlphaFoldDB" id="A0A9D2T2J8"/>
<dbReference type="SUPFAM" id="SSF141523">
    <property type="entry name" value="L,D-transpeptidase catalytic domain-like"/>
    <property type="match status" value="1"/>
</dbReference>
<keyword evidence="2" id="KW-0808">Transferase</keyword>
<evidence type="ECO:0000256" key="2">
    <source>
        <dbReference type="ARBA" id="ARBA00022679"/>
    </source>
</evidence>
<feature type="domain" description="L,D-TPase catalytic" evidence="9">
    <location>
        <begin position="438"/>
        <end position="566"/>
    </location>
</feature>
<keyword evidence="3 6" id="KW-0133">Cell shape</keyword>
<dbReference type="CDD" id="cd16913">
    <property type="entry name" value="YkuD_like"/>
    <property type="match status" value="1"/>
</dbReference>
<evidence type="ECO:0000256" key="7">
    <source>
        <dbReference type="SAM" id="MobiDB-lite"/>
    </source>
</evidence>
<evidence type="ECO:0000313" key="10">
    <source>
        <dbReference type="EMBL" id="HJC43214.1"/>
    </source>
</evidence>
<feature type="active site" description="Proton donor/acceptor" evidence="6">
    <location>
        <position position="521"/>
    </location>
</feature>
<dbReference type="Pfam" id="PF03734">
    <property type="entry name" value="YkuD"/>
    <property type="match status" value="1"/>
</dbReference>
<feature type="compositionally biased region" description="Acidic residues" evidence="7">
    <location>
        <begin position="49"/>
        <end position="69"/>
    </location>
</feature>
<dbReference type="GO" id="GO:0071972">
    <property type="term" value="F:peptidoglycan L,D-transpeptidase activity"/>
    <property type="evidence" value="ECO:0007669"/>
    <property type="project" value="TreeGrafter"/>
</dbReference>
<feature type="region of interest" description="Disordered" evidence="7">
    <location>
        <begin position="1"/>
        <end position="103"/>
    </location>
</feature>
<evidence type="ECO:0000256" key="8">
    <source>
        <dbReference type="SAM" id="Phobius"/>
    </source>
</evidence>
<dbReference type="Proteomes" id="UP000823895">
    <property type="component" value="Unassembled WGS sequence"/>
</dbReference>
<dbReference type="PANTHER" id="PTHR30582">
    <property type="entry name" value="L,D-TRANSPEPTIDASE"/>
    <property type="match status" value="1"/>
</dbReference>
<feature type="active site" description="Nucleophile" evidence="6">
    <location>
        <position position="542"/>
    </location>
</feature>
<comment type="caution">
    <text evidence="10">The sequence shown here is derived from an EMBL/GenBank/DDBJ whole genome shotgun (WGS) entry which is preliminary data.</text>
</comment>
<dbReference type="GO" id="GO:0005576">
    <property type="term" value="C:extracellular region"/>
    <property type="evidence" value="ECO:0007669"/>
    <property type="project" value="TreeGrafter"/>
</dbReference>
<organism evidence="10 11">
    <name type="scientific">Candidatus Mediterraneibacter gallistercoris</name>
    <dbReference type="NCBI Taxonomy" id="2838671"/>
    <lineage>
        <taxon>Bacteria</taxon>
        <taxon>Bacillati</taxon>
        <taxon>Bacillota</taxon>
        <taxon>Clostridia</taxon>
        <taxon>Lachnospirales</taxon>
        <taxon>Lachnospiraceae</taxon>
        <taxon>Mediterraneibacter</taxon>
    </lineage>
</organism>
<dbReference type="PANTHER" id="PTHR30582:SF33">
    <property type="entry name" value="EXPORTED PROTEIN"/>
    <property type="match status" value="1"/>
</dbReference>
<accession>A0A9D2T2J8</accession>
<dbReference type="InterPro" id="IPR038063">
    <property type="entry name" value="Transpep_catalytic_dom"/>
</dbReference>
<evidence type="ECO:0000256" key="3">
    <source>
        <dbReference type="ARBA" id="ARBA00022960"/>
    </source>
</evidence>
<name>A0A9D2T2J8_9FIRM</name>
<keyword evidence="5 6" id="KW-0961">Cell wall biogenesis/degradation</keyword>